<proteinExistence type="predicted"/>
<dbReference type="EC" id="2.7.13.3" evidence="3"/>
<dbReference type="OrthoDB" id="9809567at2"/>
<evidence type="ECO:0000256" key="2">
    <source>
        <dbReference type="ARBA" id="ARBA00004370"/>
    </source>
</evidence>
<reference evidence="14 15" key="2">
    <citation type="journal article" date="2018" name="Int. J. Syst. Evol. Microbiol.">
        <title>Marinobacterium aestuarii sp. nov., a benzene-degrading marine bacterium isolated from estuary sediment.</title>
        <authorList>
            <person name="Bae S.S."/>
            <person name="Jung J."/>
            <person name="Chung D."/>
            <person name="Baek K."/>
        </authorList>
    </citation>
    <scope>NUCLEOTIDE SEQUENCE [LARGE SCALE GENOMIC DNA]</scope>
    <source>
        <strain evidence="14 15">ST58-10</strain>
    </source>
</reference>
<evidence type="ECO:0000256" key="1">
    <source>
        <dbReference type="ARBA" id="ARBA00000085"/>
    </source>
</evidence>
<keyword evidence="5" id="KW-0808">Transferase</keyword>
<evidence type="ECO:0000313" key="15">
    <source>
        <dbReference type="Proteomes" id="UP000078070"/>
    </source>
</evidence>
<dbReference type="Proteomes" id="UP000078070">
    <property type="component" value="Chromosome"/>
</dbReference>
<dbReference type="Pfam" id="PF02518">
    <property type="entry name" value="HATPase_c"/>
    <property type="match status" value="1"/>
</dbReference>
<comment type="subcellular location">
    <subcellularLocation>
        <location evidence="2">Membrane</location>
    </subcellularLocation>
</comment>
<evidence type="ECO:0000256" key="3">
    <source>
        <dbReference type="ARBA" id="ARBA00012438"/>
    </source>
</evidence>
<dbReference type="SUPFAM" id="SSF55874">
    <property type="entry name" value="ATPase domain of HSP90 chaperone/DNA topoisomerase II/histidine kinase"/>
    <property type="match status" value="1"/>
</dbReference>
<evidence type="ECO:0000256" key="4">
    <source>
        <dbReference type="ARBA" id="ARBA00022553"/>
    </source>
</evidence>
<keyword evidence="7" id="KW-0547">Nucleotide-binding</keyword>
<dbReference type="InterPro" id="IPR050428">
    <property type="entry name" value="TCS_sensor_his_kinase"/>
</dbReference>
<dbReference type="EMBL" id="CP015839">
    <property type="protein sequence ID" value="ANG61377.1"/>
    <property type="molecule type" value="Genomic_DNA"/>
</dbReference>
<keyword evidence="11 12" id="KW-0472">Membrane</keyword>
<dbReference type="RefSeq" id="WP_067377432.1">
    <property type="nucleotide sequence ID" value="NZ_CP015839.1"/>
</dbReference>
<evidence type="ECO:0000256" key="12">
    <source>
        <dbReference type="SAM" id="Phobius"/>
    </source>
</evidence>
<dbReference type="Gene3D" id="1.10.287.130">
    <property type="match status" value="1"/>
</dbReference>
<dbReference type="InterPro" id="IPR005467">
    <property type="entry name" value="His_kinase_dom"/>
</dbReference>
<organism evidence="14 15">
    <name type="scientific">Marinobacterium aestuarii</name>
    <dbReference type="NCBI Taxonomy" id="1821621"/>
    <lineage>
        <taxon>Bacteria</taxon>
        <taxon>Pseudomonadati</taxon>
        <taxon>Pseudomonadota</taxon>
        <taxon>Gammaproteobacteria</taxon>
        <taxon>Oceanospirillales</taxon>
        <taxon>Oceanospirillaceae</taxon>
        <taxon>Marinobacterium</taxon>
    </lineage>
</organism>
<keyword evidence="10 12" id="KW-1133">Transmembrane helix</keyword>
<evidence type="ECO:0000256" key="8">
    <source>
        <dbReference type="ARBA" id="ARBA00022777"/>
    </source>
</evidence>
<dbReference type="PRINTS" id="PR00344">
    <property type="entry name" value="BCTRLSENSOR"/>
</dbReference>
<dbReference type="STRING" id="1821621.A8C75_02110"/>
<dbReference type="AlphaFoldDB" id="A0A1A9EU44"/>
<name>A0A1A9EU44_9GAMM</name>
<dbReference type="CDD" id="cd16954">
    <property type="entry name" value="HATPase_PhoQ-like"/>
    <property type="match status" value="1"/>
</dbReference>
<dbReference type="SMART" id="SM00387">
    <property type="entry name" value="HATPase_c"/>
    <property type="match status" value="1"/>
</dbReference>
<evidence type="ECO:0000256" key="11">
    <source>
        <dbReference type="ARBA" id="ARBA00023136"/>
    </source>
</evidence>
<protein>
    <recommendedName>
        <fullName evidence="3">histidine kinase</fullName>
        <ecNumber evidence="3">2.7.13.3</ecNumber>
    </recommendedName>
</protein>
<dbReference type="InterPro" id="IPR058619">
    <property type="entry name" value="PhoQ/CarS-like_HATPase"/>
</dbReference>
<dbReference type="GO" id="GO:0005886">
    <property type="term" value="C:plasma membrane"/>
    <property type="evidence" value="ECO:0007669"/>
    <property type="project" value="TreeGrafter"/>
</dbReference>
<feature type="domain" description="Histidine kinase" evidence="13">
    <location>
        <begin position="241"/>
        <end position="443"/>
    </location>
</feature>
<accession>A0A1A9EU44</accession>
<dbReference type="InterPro" id="IPR004358">
    <property type="entry name" value="Sig_transdc_His_kin-like_C"/>
</dbReference>
<sequence length="460" mass="52031">MKSIQTRLNSAFVLITLALCLILWVSYSWFLRQTAYDFVNASLGSEAYVLLKSVEMDESGGWRINAQYVAPVYEQPMSGHYFQFQVGDDPKWHYSRSLWDESIPLQGGEPVGNQGLRLLKMHDKPWLVREEVFTKDGRRLRMLLASDVSHIESGLARLRWGMMLVVALFLGAMLLAQILVIRSGLRSLVRVGGQLNQLKQGDIRQLPAADTAEVEPLVTEINYLVQSMEMRLTRSRNALGNLAHAAKTPLTVLDRQIEALQRIAPEQAEPLREQSKHLRDLMERELRRARIAGAALPGHRIYLQQELDKLVRTMHAVHRDRQLQIDTQLSATSYFPGERDDLVELLGNLLDNACKWAKSRVRVSGMMDEHCLDLRIADDGPGVAADQRERLLQRGERLDESRAGHGLGMSIVTEIVRQYGGELDLQRADLGGLEVRLLLPRRQGLDLSASMHRDSAEPPL</sequence>
<evidence type="ECO:0000313" key="14">
    <source>
        <dbReference type="EMBL" id="ANG61377.1"/>
    </source>
</evidence>
<evidence type="ECO:0000256" key="10">
    <source>
        <dbReference type="ARBA" id="ARBA00022989"/>
    </source>
</evidence>
<evidence type="ECO:0000256" key="7">
    <source>
        <dbReference type="ARBA" id="ARBA00022741"/>
    </source>
</evidence>
<evidence type="ECO:0000259" key="13">
    <source>
        <dbReference type="PROSITE" id="PS50109"/>
    </source>
</evidence>
<dbReference type="GO" id="GO:0004673">
    <property type="term" value="F:protein histidine kinase activity"/>
    <property type="evidence" value="ECO:0007669"/>
    <property type="project" value="UniProtKB-EC"/>
</dbReference>
<gene>
    <name evidence="14" type="ORF">A8C75_02110</name>
</gene>
<keyword evidence="4" id="KW-0597">Phosphoprotein</keyword>
<dbReference type="KEGG" id="mars:A8C75_02110"/>
<keyword evidence="9" id="KW-0067">ATP-binding</keyword>
<reference evidence="15" key="1">
    <citation type="submission" date="2016-05" db="EMBL/GenBank/DDBJ databases">
        <authorList>
            <person name="Baek K."/>
            <person name="Yang S.-J."/>
        </authorList>
    </citation>
    <scope>NUCLEOTIDE SEQUENCE [LARGE SCALE GENOMIC DNA]</scope>
    <source>
        <strain evidence="15">ST58-10</strain>
    </source>
</reference>
<evidence type="ECO:0000256" key="6">
    <source>
        <dbReference type="ARBA" id="ARBA00022692"/>
    </source>
</evidence>
<comment type="catalytic activity">
    <reaction evidence="1">
        <text>ATP + protein L-histidine = ADP + protein N-phospho-L-histidine.</text>
        <dbReference type="EC" id="2.7.13.3"/>
    </reaction>
</comment>
<dbReference type="PROSITE" id="PS50109">
    <property type="entry name" value="HIS_KIN"/>
    <property type="match status" value="1"/>
</dbReference>
<dbReference type="InterPro" id="IPR036890">
    <property type="entry name" value="HATPase_C_sf"/>
</dbReference>
<keyword evidence="8" id="KW-0418">Kinase</keyword>
<evidence type="ECO:0000256" key="9">
    <source>
        <dbReference type="ARBA" id="ARBA00022840"/>
    </source>
</evidence>
<dbReference type="InterPro" id="IPR003594">
    <property type="entry name" value="HATPase_dom"/>
</dbReference>
<dbReference type="PANTHER" id="PTHR45436:SF5">
    <property type="entry name" value="SENSOR HISTIDINE KINASE TRCS"/>
    <property type="match status" value="1"/>
</dbReference>
<feature type="transmembrane region" description="Helical" evidence="12">
    <location>
        <begin position="12"/>
        <end position="30"/>
    </location>
</feature>
<dbReference type="GO" id="GO:0000160">
    <property type="term" value="P:phosphorelay signal transduction system"/>
    <property type="evidence" value="ECO:0007669"/>
    <property type="project" value="TreeGrafter"/>
</dbReference>
<evidence type="ECO:0000256" key="5">
    <source>
        <dbReference type="ARBA" id="ARBA00022679"/>
    </source>
</evidence>
<keyword evidence="15" id="KW-1185">Reference proteome</keyword>
<keyword evidence="6 12" id="KW-0812">Transmembrane</keyword>
<dbReference type="Gene3D" id="3.30.565.10">
    <property type="entry name" value="Histidine kinase-like ATPase, C-terminal domain"/>
    <property type="match status" value="1"/>
</dbReference>
<dbReference type="PANTHER" id="PTHR45436">
    <property type="entry name" value="SENSOR HISTIDINE KINASE YKOH"/>
    <property type="match status" value="1"/>
</dbReference>
<feature type="transmembrane region" description="Helical" evidence="12">
    <location>
        <begin position="160"/>
        <end position="181"/>
    </location>
</feature>